<dbReference type="AlphaFoldDB" id="A0AAE3NSW0"/>
<dbReference type="Proteomes" id="UP001220964">
    <property type="component" value="Unassembled WGS sequence"/>
</dbReference>
<keyword evidence="3" id="KW-1185">Reference proteome</keyword>
<dbReference type="SUPFAM" id="SSF81901">
    <property type="entry name" value="HCP-like"/>
    <property type="match status" value="1"/>
</dbReference>
<dbReference type="Gene3D" id="1.25.40.10">
    <property type="entry name" value="Tetratricopeptide repeat domain"/>
    <property type="match status" value="1"/>
</dbReference>
<dbReference type="Pfam" id="PF08238">
    <property type="entry name" value="Sel1"/>
    <property type="match status" value="3"/>
</dbReference>
<feature type="signal peptide" evidence="1">
    <location>
        <begin position="1"/>
        <end position="22"/>
    </location>
</feature>
<sequence>MKSGLKSIALLVGLAAGTAAQADRLDERWQTQREFYMELSDTACAGNENDHDFLFNAAVQERNPVAMNSLAWLIRPGTDCVGVAHDRETWLELLQTSAERGYPVGMSNWGHVLVTGDYGPRDLESGLLYLEEAMEQGNAKSAEILALIYGEGRHGVAQDLSTARMFLQRAGMLGMDEGQLTLLADRLNRQED</sequence>
<gene>
    <name evidence="2" type="ORF">P1J78_19445</name>
</gene>
<organism evidence="2 3">
    <name type="scientific">Psychromarinibacter sediminicola</name>
    <dbReference type="NCBI Taxonomy" id="3033385"/>
    <lineage>
        <taxon>Bacteria</taxon>
        <taxon>Pseudomonadati</taxon>
        <taxon>Pseudomonadota</taxon>
        <taxon>Alphaproteobacteria</taxon>
        <taxon>Rhodobacterales</taxon>
        <taxon>Paracoccaceae</taxon>
        <taxon>Psychromarinibacter</taxon>
    </lineage>
</organism>
<protein>
    <recommendedName>
        <fullName evidence="4">Sel1 repeat-containing protein</fullName>
    </recommendedName>
</protein>
<comment type="caution">
    <text evidence="2">The sequence shown here is derived from an EMBL/GenBank/DDBJ whole genome shotgun (WGS) entry which is preliminary data.</text>
</comment>
<feature type="chain" id="PRO_5041946398" description="Sel1 repeat-containing protein" evidence="1">
    <location>
        <begin position="23"/>
        <end position="192"/>
    </location>
</feature>
<dbReference type="SMART" id="SM00671">
    <property type="entry name" value="SEL1"/>
    <property type="match status" value="2"/>
</dbReference>
<dbReference type="RefSeq" id="WP_275569047.1">
    <property type="nucleotide sequence ID" value="NZ_JARGYC010000066.1"/>
</dbReference>
<reference evidence="2" key="1">
    <citation type="submission" date="2023-03" db="EMBL/GenBank/DDBJ databases">
        <title>Multiphase analysis and comparison of six strains from genera Psychromarinibacter, Lutimaribacter, and Maritimibacter, including a novel species: Psychromarinibacter sediminicola sp. nov.</title>
        <authorList>
            <person name="Wang Y.-H."/>
            <person name="Ye M.-Q."/>
            <person name="Du Z.-J."/>
        </authorList>
    </citation>
    <scope>NUCLEOTIDE SEQUENCE</scope>
    <source>
        <strain evidence="2">C21-152</strain>
    </source>
</reference>
<proteinExistence type="predicted"/>
<dbReference type="InterPro" id="IPR006597">
    <property type="entry name" value="Sel1-like"/>
</dbReference>
<evidence type="ECO:0000313" key="2">
    <source>
        <dbReference type="EMBL" id="MDF0602923.1"/>
    </source>
</evidence>
<accession>A0AAE3NSW0</accession>
<evidence type="ECO:0000313" key="3">
    <source>
        <dbReference type="Proteomes" id="UP001220964"/>
    </source>
</evidence>
<dbReference type="EMBL" id="JARGYC010000066">
    <property type="protein sequence ID" value="MDF0602923.1"/>
    <property type="molecule type" value="Genomic_DNA"/>
</dbReference>
<evidence type="ECO:0008006" key="4">
    <source>
        <dbReference type="Google" id="ProtNLM"/>
    </source>
</evidence>
<evidence type="ECO:0000256" key="1">
    <source>
        <dbReference type="SAM" id="SignalP"/>
    </source>
</evidence>
<keyword evidence="1" id="KW-0732">Signal</keyword>
<dbReference type="InterPro" id="IPR011990">
    <property type="entry name" value="TPR-like_helical_dom_sf"/>
</dbReference>
<name>A0AAE3NSW0_9RHOB</name>